<dbReference type="EMBL" id="LN483249">
    <property type="protein sequence ID" value="CDZ97867.1"/>
    <property type="molecule type" value="Genomic_DNA"/>
</dbReference>
<evidence type="ECO:0000256" key="1">
    <source>
        <dbReference type="SAM" id="MobiDB-lite"/>
    </source>
</evidence>
<accession>A0A0F7SLK5</accession>
<evidence type="ECO:0000313" key="2">
    <source>
        <dbReference type="EMBL" id="CDZ97867.1"/>
    </source>
</evidence>
<sequence length="311" mass="33937">MSKCPGGRVLFQRRFLSTSCLTFRSSCRPAKRTVSTNTYSSSQIGSYNLFHSGLPSTFFFSQPSPQDPRPSSSNDNRPLSDAQWVSQFSLAISHLHTTLPSFFAEPPVFPPTLFHPSVHLTTPPLFNFHLSSLRMYSLFFTGARTSLSILLKDPGVKIERVLVIPCSEEGTDGSKNGGEVRVEGQDGEWAMISRSRLDRKVRIRVKVKGRLRVPLDVVEHGILGGGDGPDREWTISNLYSFSPLTALITHHQVESIYPAPTEGVGAWLGAWNRWALPGGGTPAPETTGGEGKHGGCAGASGMNVDKRGKLE</sequence>
<protein>
    <submittedName>
        <fullName evidence="2">Uncharacterized protein</fullName>
    </submittedName>
</protein>
<reference evidence="2" key="1">
    <citation type="submission" date="2014-08" db="EMBL/GenBank/DDBJ databases">
        <authorList>
            <person name="Sharma Rahul"/>
            <person name="Thines Marco"/>
        </authorList>
    </citation>
    <scope>NUCLEOTIDE SEQUENCE</scope>
</reference>
<name>A0A0F7SLK5_PHARH</name>
<organism evidence="2">
    <name type="scientific">Phaffia rhodozyma</name>
    <name type="common">Yeast</name>
    <name type="synonym">Xanthophyllomyces dendrorhous</name>
    <dbReference type="NCBI Taxonomy" id="264483"/>
    <lineage>
        <taxon>Eukaryota</taxon>
        <taxon>Fungi</taxon>
        <taxon>Dikarya</taxon>
        <taxon>Basidiomycota</taxon>
        <taxon>Agaricomycotina</taxon>
        <taxon>Tremellomycetes</taxon>
        <taxon>Cystofilobasidiales</taxon>
        <taxon>Mrakiaceae</taxon>
        <taxon>Phaffia</taxon>
    </lineage>
</organism>
<feature type="region of interest" description="Disordered" evidence="1">
    <location>
        <begin position="278"/>
        <end position="311"/>
    </location>
</feature>
<dbReference type="AlphaFoldDB" id="A0A0F7SLK5"/>
<proteinExistence type="predicted"/>